<feature type="compositionally biased region" description="Low complexity" evidence="1">
    <location>
        <begin position="899"/>
        <end position="913"/>
    </location>
</feature>
<feature type="region of interest" description="Disordered" evidence="1">
    <location>
        <begin position="641"/>
        <end position="939"/>
    </location>
</feature>
<feature type="compositionally biased region" description="Polar residues" evidence="1">
    <location>
        <begin position="876"/>
        <end position="893"/>
    </location>
</feature>
<accession>A0AA39V6J0</accession>
<feature type="compositionally biased region" description="Polar residues" evidence="1">
    <location>
        <begin position="738"/>
        <end position="754"/>
    </location>
</feature>
<feature type="compositionally biased region" description="Low complexity" evidence="1">
    <location>
        <begin position="140"/>
        <end position="157"/>
    </location>
</feature>
<feature type="compositionally biased region" description="Polar residues" evidence="1">
    <location>
        <begin position="765"/>
        <end position="780"/>
    </location>
</feature>
<gene>
    <name evidence="2" type="ORF">JMJ35_002906</name>
</gene>
<evidence type="ECO:0000313" key="3">
    <source>
        <dbReference type="Proteomes" id="UP001166286"/>
    </source>
</evidence>
<feature type="region of interest" description="Disordered" evidence="1">
    <location>
        <begin position="175"/>
        <end position="210"/>
    </location>
</feature>
<feature type="compositionally biased region" description="Polar residues" evidence="1">
    <location>
        <begin position="121"/>
        <end position="136"/>
    </location>
</feature>
<feature type="compositionally biased region" description="Basic and acidic residues" evidence="1">
    <location>
        <begin position="642"/>
        <end position="662"/>
    </location>
</feature>
<feature type="compositionally biased region" description="Basic residues" evidence="1">
    <location>
        <begin position="102"/>
        <end position="112"/>
    </location>
</feature>
<proteinExistence type="predicted"/>
<feature type="compositionally biased region" description="Polar residues" evidence="1">
    <location>
        <begin position="192"/>
        <end position="210"/>
    </location>
</feature>
<feature type="compositionally biased region" description="Basic residues" evidence="1">
    <location>
        <begin position="720"/>
        <end position="729"/>
    </location>
</feature>
<sequence length="1027" mass="113590">MPRTRAAKAKLAEEGVPPSPPQSLSNEQRRPRRARTQPPELPPPPRSEELLPNEQRRGRRQRTQPPSLSPPAEAPRRSEPPPQPTQYPEAPPPSEELLPTQQRKRRRLRTKRTSQSPPAEGSTQSEHPTQPTQDATTPFAEDAAGPPAEVAAVPPTKVATVPPVKVAAVLPSEELSETSTARPQTRRYRASEAQTQSRTYRTGESQTSNFPPYGLPPVPFPDHSQVHVQLGWNNSHLQEHERVLSLNLPADVLPAMLAFITQHPKVADTDLLHQLEASPLFQQLLRDHDNDRVRVLTVVPGAKKRKREKEQTIQSILEAQIQKDQAERDRLRTQNPTASATDRERLRQTQIEETQNVLQECRASRSNEPRRKRICTKLILDPYDENGNFRLGRFKEVEFEVDDGPEEEQGLTNTQEQTDGNSFTENMPPQQHEPASTNDAAILSTETADTALQSIEISEDPYNESEKPYEVVPLEEELVPEQQLQTQTEAEPATPRARGWGFSRIIPASVSKLISFSARREAPAITPSLPPAQSEPQVVPQVENEPYPPVRGSYLSVIASQNWQDLSDPSSIFINGDLTRNSPAVDTTQHHQAATPEEVQQLKEELEQELRAKIEAQYKANEAAYKAKKLEESEKLTAAFKQQEEDLRQQEEDLDKRDERLNRERKKIAQRVNEIFPGKRKRMPSPEVIPNPPGGGFGMDLDYFYVSDSDEEDETPIRKPLTKKARTSSHGRELVGSPSGTAGEASSTSQSEFQHNPPKEGAPVTPTQGSQTGRASSDLNGSLHRNVFAESLSAEKDPNYAPNGPTMTFKVPSPTSSDDDSALDLEPEHDIAAPVSPLASKSTVPEQRPTPDFTTKPTPSHLIEKARSKALMHQPKTGSSLRNASRLSTSTVASDLGEEQTSPAEEPAEQPAEQPREEQAGSAETPAETPAEIPAVAPTEAQIEADGTAQDEAFVQNFLTTHVNSYDEFMQGVSPNVAAYMETTWSEEDTEAAEEALEEELEGADPDEAEALFRAWRAGKVPGAAAA</sequence>
<reference evidence="2" key="1">
    <citation type="submission" date="2023-03" db="EMBL/GenBank/DDBJ databases">
        <title>Complete genome of Cladonia borealis.</title>
        <authorList>
            <person name="Park H."/>
        </authorList>
    </citation>
    <scope>NUCLEOTIDE SEQUENCE</scope>
    <source>
        <strain evidence="2">ANT050790</strain>
    </source>
</reference>
<dbReference type="AlphaFoldDB" id="A0AA39V6J0"/>
<protein>
    <submittedName>
        <fullName evidence="2">Uncharacterized protein</fullName>
    </submittedName>
</protein>
<feature type="region of interest" description="Disordered" evidence="1">
    <location>
        <begin position="324"/>
        <end position="349"/>
    </location>
</feature>
<organism evidence="2 3">
    <name type="scientific">Cladonia borealis</name>
    <dbReference type="NCBI Taxonomy" id="184061"/>
    <lineage>
        <taxon>Eukaryota</taxon>
        <taxon>Fungi</taxon>
        <taxon>Dikarya</taxon>
        <taxon>Ascomycota</taxon>
        <taxon>Pezizomycotina</taxon>
        <taxon>Lecanoromycetes</taxon>
        <taxon>OSLEUM clade</taxon>
        <taxon>Lecanoromycetidae</taxon>
        <taxon>Lecanorales</taxon>
        <taxon>Lecanorineae</taxon>
        <taxon>Cladoniaceae</taxon>
        <taxon>Cladonia</taxon>
    </lineage>
</organism>
<comment type="caution">
    <text evidence="2">The sequence shown here is derived from an EMBL/GenBank/DDBJ whole genome shotgun (WGS) entry which is preliminary data.</text>
</comment>
<feature type="region of interest" description="Disordered" evidence="1">
    <location>
        <begin position="1"/>
        <end position="157"/>
    </location>
</feature>
<dbReference type="EMBL" id="JAFEKC020000005">
    <property type="protein sequence ID" value="KAK0514289.1"/>
    <property type="molecule type" value="Genomic_DNA"/>
</dbReference>
<feature type="compositionally biased region" description="Polar residues" evidence="1">
    <location>
        <begin position="410"/>
        <end position="437"/>
    </location>
</feature>
<dbReference type="Proteomes" id="UP001166286">
    <property type="component" value="Unassembled WGS sequence"/>
</dbReference>
<evidence type="ECO:0000256" key="1">
    <source>
        <dbReference type="SAM" id="MobiDB-lite"/>
    </source>
</evidence>
<keyword evidence="3" id="KW-1185">Reference proteome</keyword>
<feature type="region of interest" description="Disordered" evidence="1">
    <location>
        <begin position="401"/>
        <end position="437"/>
    </location>
</feature>
<name>A0AA39V6J0_9LECA</name>
<evidence type="ECO:0000313" key="2">
    <source>
        <dbReference type="EMBL" id="KAK0514289.1"/>
    </source>
</evidence>
<feature type="compositionally biased region" description="Pro residues" evidence="1">
    <location>
        <begin position="80"/>
        <end position="94"/>
    </location>
</feature>